<dbReference type="GO" id="GO:0016705">
    <property type="term" value="F:oxidoreductase activity, acting on paired donors, with incorporation or reduction of molecular oxygen"/>
    <property type="evidence" value="ECO:0007669"/>
    <property type="project" value="InterPro"/>
</dbReference>
<dbReference type="GO" id="GO:0020037">
    <property type="term" value="F:heme binding"/>
    <property type="evidence" value="ECO:0007669"/>
    <property type="project" value="InterPro"/>
</dbReference>
<dbReference type="InterPro" id="IPR036396">
    <property type="entry name" value="Cyt_P450_sf"/>
</dbReference>
<dbReference type="GO" id="GO:0004497">
    <property type="term" value="F:monooxygenase activity"/>
    <property type="evidence" value="ECO:0007669"/>
    <property type="project" value="UniProtKB-KW"/>
</dbReference>
<dbReference type="SUPFAM" id="SSF48264">
    <property type="entry name" value="Cytochrome P450"/>
    <property type="match status" value="1"/>
</dbReference>
<keyword evidence="6" id="KW-0812">Transmembrane</keyword>
<evidence type="ECO:0000256" key="13">
    <source>
        <dbReference type="PIRSR" id="PIRSR602401-1"/>
    </source>
</evidence>
<keyword evidence="16" id="KW-1185">Reference proteome</keyword>
<dbReference type="OrthoDB" id="2789670at2759"/>
<dbReference type="PANTHER" id="PTHR46300">
    <property type="entry name" value="P450, PUTATIVE (EUROFUNG)-RELATED-RELATED"/>
    <property type="match status" value="1"/>
</dbReference>
<name>A0A9P3G2L8_9APHY</name>
<comment type="pathway">
    <text evidence="3">Secondary metabolite biosynthesis.</text>
</comment>
<dbReference type="Pfam" id="PF00067">
    <property type="entry name" value="p450"/>
    <property type="match status" value="1"/>
</dbReference>
<comment type="similarity">
    <text evidence="4 14">Belongs to the cytochrome P450 family.</text>
</comment>
<dbReference type="InterPro" id="IPR050364">
    <property type="entry name" value="Cytochrome_P450_fung"/>
</dbReference>
<dbReference type="GO" id="GO:0016020">
    <property type="term" value="C:membrane"/>
    <property type="evidence" value="ECO:0007669"/>
    <property type="project" value="UniProtKB-SubCell"/>
</dbReference>
<proteinExistence type="inferred from homology"/>
<comment type="subcellular location">
    <subcellularLocation>
        <location evidence="2">Membrane</location>
        <topology evidence="2">Single-pass membrane protein</topology>
    </subcellularLocation>
</comment>
<evidence type="ECO:0000256" key="7">
    <source>
        <dbReference type="ARBA" id="ARBA00022723"/>
    </source>
</evidence>
<evidence type="ECO:0000256" key="8">
    <source>
        <dbReference type="ARBA" id="ARBA00022989"/>
    </source>
</evidence>
<evidence type="ECO:0000256" key="6">
    <source>
        <dbReference type="ARBA" id="ARBA00022692"/>
    </source>
</evidence>
<keyword evidence="9 14" id="KW-0560">Oxidoreductase</keyword>
<comment type="caution">
    <text evidence="15">The sequence shown here is derived from an EMBL/GenBank/DDBJ whole genome shotgun (WGS) entry which is preliminary data.</text>
</comment>
<evidence type="ECO:0000256" key="1">
    <source>
        <dbReference type="ARBA" id="ARBA00001971"/>
    </source>
</evidence>
<dbReference type="GO" id="GO:0005506">
    <property type="term" value="F:iron ion binding"/>
    <property type="evidence" value="ECO:0007669"/>
    <property type="project" value="InterPro"/>
</dbReference>
<keyword evidence="5 13" id="KW-0349">Heme</keyword>
<protein>
    <submittedName>
        <fullName evidence="15">Cytochrome P450</fullName>
    </submittedName>
</protein>
<dbReference type="InterPro" id="IPR002401">
    <property type="entry name" value="Cyt_P450_E_grp-I"/>
</dbReference>
<keyword evidence="11 14" id="KW-0503">Monooxygenase</keyword>
<organism evidence="15 16">
    <name type="scientific">Phanerochaete sordida</name>
    <dbReference type="NCBI Taxonomy" id="48140"/>
    <lineage>
        <taxon>Eukaryota</taxon>
        <taxon>Fungi</taxon>
        <taxon>Dikarya</taxon>
        <taxon>Basidiomycota</taxon>
        <taxon>Agaricomycotina</taxon>
        <taxon>Agaricomycetes</taxon>
        <taxon>Polyporales</taxon>
        <taxon>Phanerochaetaceae</taxon>
        <taxon>Phanerochaete</taxon>
    </lineage>
</organism>
<sequence>MFHLPIYLDIAFAILTVILLKAVITRSRQRARYPPGPKGLPIIGNILQMPKEDEWLTFARWGEQYGDIVYLQLLGQPMIILNSAKDAIALLDKRGTIYSDRPMLTMGGDLVGWKDSLGLLSYGPRFREYRRFMAKSIGSKAQMERHLPLVERETTILLKRLLNKPDELLENLRKTAAAIILTLSHGYRVQEDDDPLLEVVHEAIDKFFEASTPGAFLVDVFPLLRYVPAWVPGATFKATAKRWKVTLQKMVDVPHVFVKEQMAKHAEIPSFTSDLLSNEKLAGEKEHDIKWTAASLYSGGSDTTVTAIHTFILTMMLFPDAQKRAQAEVDAVIGAGRLPAFADRASLPYVEAAYKESLRWHAIGPLGLPHRLRQDDVYEGYLLPKDSIIITNIGKYLHDPEIYPNPAEFDPARHLAKDGTEAAPDPRDFVFGFGRRVCPGLHLADASVWIACAMILATFDIREPSQGSAAPTFTSGTVSRPQFKCSIVPRSDKTKDLINAGGA</sequence>
<dbReference type="CDD" id="cd11065">
    <property type="entry name" value="CYP64-like"/>
    <property type="match status" value="1"/>
</dbReference>
<evidence type="ECO:0000256" key="11">
    <source>
        <dbReference type="ARBA" id="ARBA00023033"/>
    </source>
</evidence>
<comment type="cofactor">
    <cofactor evidence="1 13">
        <name>heme</name>
        <dbReference type="ChEBI" id="CHEBI:30413"/>
    </cofactor>
</comment>
<evidence type="ECO:0000256" key="9">
    <source>
        <dbReference type="ARBA" id="ARBA00023002"/>
    </source>
</evidence>
<dbReference type="PROSITE" id="PS00086">
    <property type="entry name" value="CYTOCHROME_P450"/>
    <property type="match status" value="1"/>
</dbReference>
<keyword evidence="8" id="KW-1133">Transmembrane helix</keyword>
<dbReference type="InterPro" id="IPR017972">
    <property type="entry name" value="Cyt_P450_CS"/>
</dbReference>
<reference evidence="15 16" key="1">
    <citation type="submission" date="2021-08" db="EMBL/GenBank/DDBJ databases">
        <title>Draft Genome Sequence of Phanerochaete sordida strain YK-624.</title>
        <authorList>
            <person name="Mori T."/>
            <person name="Dohra H."/>
            <person name="Suzuki T."/>
            <person name="Kawagishi H."/>
            <person name="Hirai H."/>
        </authorList>
    </citation>
    <scope>NUCLEOTIDE SEQUENCE [LARGE SCALE GENOMIC DNA]</scope>
    <source>
        <strain evidence="15 16">YK-624</strain>
    </source>
</reference>
<evidence type="ECO:0000256" key="14">
    <source>
        <dbReference type="RuleBase" id="RU000461"/>
    </source>
</evidence>
<evidence type="ECO:0000256" key="2">
    <source>
        <dbReference type="ARBA" id="ARBA00004167"/>
    </source>
</evidence>
<dbReference type="Proteomes" id="UP000703269">
    <property type="component" value="Unassembled WGS sequence"/>
</dbReference>
<evidence type="ECO:0000256" key="10">
    <source>
        <dbReference type="ARBA" id="ARBA00023004"/>
    </source>
</evidence>
<keyword evidence="12" id="KW-0472">Membrane</keyword>
<dbReference type="PRINTS" id="PR00463">
    <property type="entry name" value="EP450I"/>
</dbReference>
<keyword evidence="7 13" id="KW-0479">Metal-binding</keyword>
<evidence type="ECO:0000256" key="3">
    <source>
        <dbReference type="ARBA" id="ARBA00005179"/>
    </source>
</evidence>
<accession>A0A9P3G2L8</accession>
<dbReference type="PANTHER" id="PTHR46300:SF7">
    <property type="entry name" value="P450, PUTATIVE (EUROFUNG)-RELATED"/>
    <property type="match status" value="1"/>
</dbReference>
<evidence type="ECO:0000313" key="15">
    <source>
        <dbReference type="EMBL" id="GJE86535.1"/>
    </source>
</evidence>
<dbReference type="Gene3D" id="1.10.630.10">
    <property type="entry name" value="Cytochrome P450"/>
    <property type="match status" value="1"/>
</dbReference>
<dbReference type="AlphaFoldDB" id="A0A9P3G2L8"/>
<dbReference type="EMBL" id="BPQB01000004">
    <property type="protein sequence ID" value="GJE86535.1"/>
    <property type="molecule type" value="Genomic_DNA"/>
</dbReference>
<evidence type="ECO:0000256" key="5">
    <source>
        <dbReference type="ARBA" id="ARBA00022617"/>
    </source>
</evidence>
<evidence type="ECO:0000256" key="12">
    <source>
        <dbReference type="ARBA" id="ARBA00023136"/>
    </source>
</evidence>
<evidence type="ECO:0000256" key="4">
    <source>
        <dbReference type="ARBA" id="ARBA00010617"/>
    </source>
</evidence>
<evidence type="ECO:0000313" key="16">
    <source>
        <dbReference type="Proteomes" id="UP000703269"/>
    </source>
</evidence>
<dbReference type="InterPro" id="IPR001128">
    <property type="entry name" value="Cyt_P450"/>
</dbReference>
<gene>
    <name evidence="15" type="ORF">PsYK624_026150</name>
</gene>
<keyword evidence="10 13" id="KW-0408">Iron</keyword>
<feature type="binding site" description="axial binding residue" evidence="13">
    <location>
        <position position="438"/>
    </location>
    <ligand>
        <name>heme</name>
        <dbReference type="ChEBI" id="CHEBI:30413"/>
    </ligand>
    <ligandPart>
        <name>Fe</name>
        <dbReference type="ChEBI" id="CHEBI:18248"/>
    </ligandPart>
</feature>